<protein>
    <recommendedName>
        <fullName evidence="1">Xylose isomerase-like TIM barrel domain-containing protein</fullName>
    </recommendedName>
</protein>
<dbReference type="InterPro" id="IPR050312">
    <property type="entry name" value="IolE/XylAMocC-like"/>
</dbReference>
<dbReference type="RefSeq" id="WP_215238768.1">
    <property type="nucleotide sequence ID" value="NZ_CAJRAF010000002.1"/>
</dbReference>
<dbReference type="PANTHER" id="PTHR12110:SF41">
    <property type="entry name" value="INOSOSE DEHYDRATASE"/>
    <property type="match status" value="1"/>
</dbReference>
<dbReference type="PROSITE" id="PS51318">
    <property type="entry name" value="TAT"/>
    <property type="match status" value="1"/>
</dbReference>
<dbReference type="Pfam" id="PF01261">
    <property type="entry name" value="AP_endonuc_2"/>
    <property type="match status" value="1"/>
</dbReference>
<keyword evidence="3" id="KW-1185">Reference proteome</keyword>
<dbReference type="EMBL" id="CAJRAF010000002">
    <property type="protein sequence ID" value="CAG4998853.1"/>
    <property type="molecule type" value="Genomic_DNA"/>
</dbReference>
<dbReference type="SUPFAM" id="SSF51658">
    <property type="entry name" value="Xylose isomerase-like"/>
    <property type="match status" value="1"/>
</dbReference>
<accession>A0A916JB86</accession>
<reference evidence="2" key="1">
    <citation type="submission" date="2021-04" db="EMBL/GenBank/DDBJ databases">
        <authorList>
            <person name="Rodrigo-Torres L."/>
            <person name="Arahal R. D."/>
            <person name="Lucena T."/>
        </authorList>
    </citation>
    <scope>NUCLEOTIDE SEQUENCE</scope>
    <source>
        <strain evidence="2">CECT 9275</strain>
    </source>
</reference>
<evidence type="ECO:0000259" key="1">
    <source>
        <dbReference type="Pfam" id="PF01261"/>
    </source>
</evidence>
<evidence type="ECO:0000313" key="2">
    <source>
        <dbReference type="EMBL" id="CAG4998853.1"/>
    </source>
</evidence>
<feature type="domain" description="Xylose isomerase-like TIM barrel" evidence="1">
    <location>
        <begin position="75"/>
        <end position="297"/>
    </location>
</feature>
<dbReference type="Proteomes" id="UP000680038">
    <property type="component" value="Unassembled WGS sequence"/>
</dbReference>
<sequence>MAYDRRLFLKSAGAAAAGSLIWSVSSCGGAGQKTGSADSTVTAESISTPPSIPEFGLQLYSVRDIIGSDPKGVLKQIADLGYKKVESYQGDKGIFWGLSPKDFKTYMDELGMTIVSSHADTTKDMEKMAAEAAEAGLTYLLQPYIGPQKTIDEWKKRADEFNKRGEICKKAGVKFGYHNHDYSFKPLDGQIPQEILLDNTDKSLVVFELDLMWIEVPKVDTSAHIKKYAGRYELCHIKDFVREPKIESTDLGKGLVDYASLLKIASDNGITQFIVEQEDYPGPVMQSISNDADYMKKFVFKG</sequence>
<name>A0A916JB86_9BACT</name>
<gene>
    <name evidence="2" type="ORF">DYBT9275_02094</name>
</gene>
<dbReference type="PANTHER" id="PTHR12110">
    <property type="entry name" value="HYDROXYPYRUVATE ISOMERASE"/>
    <property type="match status" value="1"/>
</dbReference>
<dbReference type="InterPro" id="IPR013022">
    <property type="entry name" value="Xyl_isomerase-like_TIM-brl"/>
</dbReference>
<dbReference type="PROSITE" id="PS51257">
    <property type="entry name" value="PROKAR_LIPOPROTEIN"/>
    <property type="match status" value="1"/>
</dbReference>
<dbReference type="InterPro" id="IPR006311">
    <property type="entry name" value="TAT_signal"/>
</dbReference>
<dbReference type="InterPro" id="IPR036237">
    <property type="entry name" value="Xyl_isomerase-like_sf"/>
</dbReference>
<organism evidence="2 3">
    <name type="scientific">Dyadobacter helix</name>
    <dbReference type="NCBI Taxonomy" id="2822344"/>
    <lineage>
        <taxon>Bacteria</taxon>
        <taxon>Pseudomonadati</taxon>
        <taxon>Bacteroidota</taxon>
        <taxon>Cytophagia</taxon>
        <taxon>Cytophagales</taxon>
        <taxon>Spirosomataceae</taxon>
        <taxon>Dyadobacter</taxon>
    </lineage>
</organism>
<comment type="caution">
    <text evidence="2">The sequence shown here is derived from an EMBL/GenBank/DDBJ whole genome shotgun (WGS) entry which is preliminary data.</text>
</comment>
<dbReference type="Gene3D" id="3.20.20.150">
    <property type="entry name" value="Divalent-metal-dependent TIM barrel enzymes"/>
    <property type="match status" value="1"/>
</dbReference>
<dbReference type="AlphaFoldDB" id="A0A916JB86"/>
<proteinExistence type="predicted"/>
<evidence type="ECO:0000313" key="3">
    <source>
        <dbReference type="Proteomes" id="UP000680038"/>
    </source>
</evidence>